<feature type="region of interest" description="Disordered" evidence="7">
    <location>
        <begin position="1"/>
        <end position="24"/>
    </location>
</feature>
<dbReference type="HOGENOM" id="CLU_028547_0_0_1"/>
<dbReference type="GeneID" id="4851366"/>
<protein>
    <submittedName>
        <fullName evidence="11">Chromatin assembly complex, subunit p90</fullName>
        <ecNumber evidence="11">3.4.24.13</ecNumber>
    </submittedName>
</protein>
<keyword evidence="5" id="KW-0234">DNA repair</keyword>
<keyword evidence="3" id="KW-0227">DNA damage</keyword>
<dbReference type="GO" id="GO:0016787">
    <property type="term" value="F:hydrolase activity"/>
    <property type="evidence" value="ECO:0007669"/>
    <property type="project" value="UniProtKB-KW"/>
</dbReference>
<evidence type="ECO:0000259" key="8">
    <source>
        <dbReference type="Pfam" id="PF11600"/>
    </source>
</evidence>
<dbReference type="InterPro" id="IPR022043">
    <property type="entry name" value="CAF1A_DD"/>
</dbReference>
<dbReference type="GO" id="GO:0006281">
    <property type="term" value="P:DNA repair"/>
    <property type="evidence" value="ECO:0007669"/>
    <property type="project" value="UniProtKB-KW"/>
</dbReference>
<evidence type="ECO:0000256" key="2">
    <source>
        <dbReference type="ARBA" id="ARBA00022705"/>
    </source>
</evidence>
<feature type="domain" description="Chromatin assembly factor 1 subunit Cac1-like C-terminal" evidence="10">
    <location>
        <begin position="504"/>
        <end position="555"/>
    </location>
</feature>
<dbReference type="eggNOG" id="KOG4363">
    <property type="taxonomic scope" value="Eukaryota"/>
</dbReference>
<proteinExistence type="predicted"/>
<evidence type="ECO:0000259" key="10">
    <source>
        <dbReference type="Pfam" id="PF21796"/>
    </source>
</evidence>
<dbReference type="Pfam" id="PF12253">
    <property type="entry name" value="CAF1A_dimeriz"/>
    <property type="match status" value="1"/>
</dbReference>
<dbReference type="GO" id="GO:0005634">
    <property type="term" value="C:nucleus"/>
    <property type="evidence" value="ECO:0007669"/>
    <property type="project" value="UniProtKB-SubCell"/>
</dbReference>
<dbReference type="FunCoup" id="A3GGG7">
    <property type="interactions" value="129"/>
</dbReference>
<dbReference type="GO" id="GO:0006334">
    <property type="term" value="P:nucleosome assembly"/>
    <property type="evidence" value="ECO:0007669"/>
    <property type="project" value="TreeGrafter"/>
</dbReference>
<sequence length="567" mass="66006">MSSEPKDTGDPATEPVVQLESIQDCSVEISDLEENLTKRKLELDPESEQDEKKIKLTTENGTEKKITKKEIQRIERQKQRELEKLEKDKKKEEERLKKEEEKRLKEQERQQKLAEKEAEREMRRKKLEEEKLERERKREEEKLAKQAEREEKERQRLEKKRKTEEEKERKEAEKRRAEEDKRRAEEAKERSQMKISSFFQRRPVSKSAKVVDQEVVSKNGSDYVSEFLPFFVQKNMVMASSGQLESTKLESARRSLDITLRESNSSSDIKSYFSSFRKSDKVIEKPITPETIVSALNSSTTTESQLYDMLTRLPPIKYISFYENSKPPYVGTWCSEIHQNIVIPVSNPIDTSLTGFDYEYDSDLEWNKEDDEGEDVDNEDDDDEDESMILEDDELSDFVEDNQEMNRGKKFHSLVVINKWNDGTNDDYFSKLTSVPLVTNLQFPIDPLQDYWNSGKAESVQSSPTKTIKATVTASVVSSIGTTETPNILTPQKKIIEDSKIVAELITFVENNNDFTLGTLVELSKKEFKQFTKALLKNTIQNIADYNKKTTNWEIRPEVKAKYIASL</sequence>
<dbReference type="STRING" id="322104.A3GGG7"/>
<keyword evidence="2" id="KW-0235">DNA replication</keyword>
<feature type="region of interest" description="Disordered" evidence="7">
    <location>
        <begin position="364"/>
        <end position="390"/>
    </location>
</feature>
<dbReference type="PANTHER" id="PTHR15272">
    <property type="entry name" value="CHROMATIN ASSEMBLY FACTOR 1 SUBUNIT A CAF-1 SUBUNIT A"/>
    <property type="match status" value="1"/>
</dbReference>
<comment type="subcellular location">
    <subcellularLocation>
        <location evidence="1">Nucleus</location>
    </subcellularLocation>
</comment>
<dbReference type="RefSeq" id="XP_001387543.1">
    <property type="nucleotide sequence ID" value="XM_001387506.1"/>
</dbReference>
<dbReference type="Pfam" id="PF11600">
    <property type="entry name" value="CAF1A_acidic"/>
    <property type="match status" value="1"/>
</dbReference>
<evidence type="ECO:0000313" key="11">
    <source>
        <dbReference type="EMBL" id="EAZ63520.1"/>
    </source>
</evidence>
<dbReference type="EMBL" id="AAVQ01000001">
    <property type="protein sequence ID" value="EAZ63520.1"/>
    <property type="molecule type" value="Genomic_DNA"/>
</dbReference>
<feature type="domain" description="Chromatin assembly factor 1 subunit A dimerization" evidence="9">
    <location>
        <begin position="317"/>
        <end position="388"/>
    </location>
</feature>
<dbReference type="Pfam" id="PF21796">
    <property type="entry name" value="Cac1_C"/>
    <property type="match status" value="1"/>
</dbReference>
<reference evidence="11 12" key="1">
    <citation type="journal article" date="2007" name="Nat. Biotechnol.">
        <title>Genome sequence of the lignocellulose-bioconverting and xylose-fermenting yeast Pichia stipitis.</title>
        <authorList>
            <person name="Jeffries T.W."/>
            <person name="Grigoriev I.V."/>
            <person name="Grimwood J."/>
            <person name="Laplaza J.M."/>
            <person name="Aerts A."/>
            <person name="Salamov A."/>
            <person name="Schmutz J."/>
            <person name="Lindquist E."/>
            <person name="Dehal P."/>
            <person name="Shapiro H."/>
            <person name="Jin Y.S."/>
            <person name="Passoth V."/>
            <person name="Richardson P.M."/>
        </authorList>
    </citation>
    <scope>NUCLEOTIDE SEQUENCE [LARGE SCALE GENOMIC DNA]</scope>
    <source>
        <strain evidence="12">ATCC 58785 / CBS 6054 / NBRC 10063 / NRRL Y-11545</strain>
    </source>
</reference>
<evidence type="ECO:0000256" key="1">
    <source>
        <dbReference type="ARBA" id="ARBA00004123"/>
    </source>
</evidence>
<dbReference type="EC" id="3.4.24.13" evidence="11"/>
<dbReference type="InParanoid" id="A3GGG7"/>
<dbReference type="GO" id="GO:0006260">
    <property type="term" value="P:DNA replication"/>
    <property type="evidence" value="ECO:0007669"/>
    <property type="project" value="UniProtKB-KW"/>
</dbReference>
<evidence type="ECO:0000256" key="4">
    <source>
        <dbReference type="ARBA" id="ARBA00023186"/>
    </source>
</evidence>
<keyword evidence="11" id="KW-0378">Hydrolase</keyword>
<dbReference type="OrthoDB" id="79480at2759"/>
<keyword evidence="12" id="KW-1185">Reference proteome</keyword>
<name>A3GGG7_PICST</name>
<dbReference type="PANTHER" id="PTHR15272:SF0">
    <property type="entry name" value="CHROMATIN ASSEMBLY FACTOR 1 SUBUNIT A"/>
    <property type="match status" value="1"/>
</dbReference>
<dbReference type="KEGG" id="pic:PICST_28598"/>
<evidence type="ECO:0000259" key="9">
    <source>
        <dbReference type="Pfam" id="PF12253"/>
    </source>
</evidence>
<evidence type="ECO:0000256" key="5">
    <source>
        <dbReference type="ARBA" id="ARBA00023204"/>
    </source>
</evidence>
<evidence type="ECO:0000313" key="12">
    <source>
        <dbReference type="Proteomes" id="UP000002258"/>
    </source>
</evidence>
<feature type="region of interest" description="Disordered" evidence="7">
    <location>
        <begin position="39"/>
        <end position="191"/>
    </location>
</feature>
<evidence type="ECO:0000256" key="3">
    <source>
        <dbReference type="ARBA" id="ARBA00022763"/>
    </source>
</evidence>
<keyword evidence="6" id="KW-0539">Nucleus</keyword>
<feature type="compositionally biased region" description="Basic and acidic residues" evidence="7">
    <location>
        <begin position="50"/>
        <end position="191"/>
    </location>
</feature>
<dbReference type="InterPro" id="IPR021644">
    <property type="entry name" value="CAF-1_p150_acidic"/>
</dbReference>
<comment type="caution">
    <text evidence="11">The sequence shown here is derived from an EMBL/GenBank/DDBJ whole genome shotgun (WGS) entry which is preliminary data.</text>
</comment>
<dbReference type="InterPro" id="IPR048800">
    <property type="entry name" value="Cac1-like_C"/>
</dbReference>
<accession>A3GGG7</accession>
<evidence type="ECO:0000256" key="7">
    <source>
        <dbReference type="SAM" id="MobiDB-lite"/>
    </source>
</evidence>
<dbReference type="GO" id="GO:0033186">
    <property type="term" value="C:CAF-1 complex"/>
    <property type="evidence" value="ECO:0007669"/>
    <property type="project" value="TreeGrafter"/>
</dbReference>
<gene>
    <name evidence="11" type="primary">RLF2</name>
    <name evidence="11" type="ORF">PICST_28598</name>
</gene>
<organism evidence="11 12">
    <name type="scientific">Scheffersomyces stipitis (strain ATCC 58785 / CBS 6054 / NBRC 10063 / NRRL Y-11545)</name>
    <name type="common">Yeast</name>
    <name type="synonym">Pichia stipitis</name>
    <dbReference type="NCBI Taxonomy" id="322104"/>
    <lineage>
        <taxon>Eukaryota</taxon>
        <taxon>Fungi</taxon>
        <taxon>Dikarya</taxon>
        <taxon>Ascomycota</taxon>
        <taxon>Saccharomycotina</taxon>
        <taxon>Pichiomycetes</taxon>
        <taxon>Debaryomycetaceae</taxon>
        <taxon>Scheffersomyces</taxon>
    </lineage>
</organism>
<dbReference type="AlphaFoldDB" id="A3GGG7"/>
<keyword evidence="4" id="KW-0143">Chaperone</keyword>
<feature type="domain" description="Chromatin assembly factor 1 p150 subunit acidic region" evidence="8">
    <location>
        <begin position="110"/>
        <end position="237"/>
    </location>
</feature>
<evidence type="ECO:0000256" key="6">
    <source>
        <dbReference type="ARBA" id="ARBA00023242"/>
    </source>
</evidence>
<dbReference type="Proteomes" id="UP000002258">
    <property type="component" value="Chromosome 1"/>
</dbReference>
<dbReference type="OMA" id="YENVRPP"/>